<keyword evidence="2" id="KW-1185">Reference proteome</keyword>
<dbReference type="Proteomes" id="UP000299102">
    <property type="component" value="Unassembled WGS sequence"/>
</dbReference>
<sequence length="176" mass="19883">MTVKAEDRGVERAAALAADERVRIAASDSVESLLETDFRLIINDTEYYVKSPPQVPTLDAYEVHSNCFQRLTQGRLCKCRCIGVISRKSVFTKIVACRAVPRGAQVDLFAPHRASSLTHPLVQNAMNSISYWKWGRFHECDGDVRRDVEETRCAIQSLIRFVGAAYRRRLRRPGVG</sequence>
<dbReference type="EMBL" id="BGZK01001905">
    <property type="protein sequence ID" value="GBP88084.1"/>
    <property type="molecule type" value="Genomic_DNA"/>
</dbReference>
<organism evidence="1 2">
    <name type="scientific">Eumeta variegata</name>
    <name type="common">Bagworm moth</name>
    <name type="synonym">Eumeta japonica</name>
    <dbReference type="NCBI Taxonomy" id="151549"/>
    <lineage>
        <taxon>Eukaryota</taxon>
        <taxon>Metazoa</taxon>
        <taxon>Ecdysozoa</taxon>
        <taxon>Arthropoda</taxon>
        <taxon>Hexapoda</taxon>
        <taxon>Insecta</taxon>
        <taxon>Pterygota</taxon>
        <taxon>Neoptera</taxon>
        <taxon>Endopterygota</taxon>
        <taxon>Lepidoptera</taxon>
        <taxon>Glossata</taxon>
        <taxon>Ditrysia</taxon>
        <taxon>Tineoidea</taxon>
        <taxon>Psychidae</taxon>
        <taxon>Oiketicinae</taxon>
        <taxon>Eumeta</taxon>
    </lineage>
</organism>
<accession>A0A4C1ZLX7</accession>
<gene>
    <name evidence="1" type="primary">mcu</name>
    <name evidence="1" type="ORF">EVAR_10545_1</name>
</gene>
<name>A0A4C1ZLX7_EUMVA</name>
<evidence type="ECO:0000313" key="2">
    <source>
        <dbReference type="Proteomes" id="UP000299102"/>
    </source>
</evidence>
<dbReference type="AlphaFoldDB" id="A0A4C1ZLX7"/>
<proteinExistence type="predicted"/>
<evidence type="ECO:0000313" key="1">
    <source>
        <dbReference type="EMBL" id="GBP88084.1"/>
    </source>
</evidence>
<reference evidence="1 2" key="1">
    <citation type="journal article" date="2019" name="Commun. Biol.">
        <title>The bagworm genome reveals a unique fibroin gene that provides high tensile strength.</title>
        <authorList>
            <person name="Kono N."/>
            <person name="Nakamura H."/>
            <person name="Ohtoshi R."/>
            <person name="Tomita M."/>
            <person name="Numata K."/>
            <person name="Arakawa K."/>
        </authorList>
    </citation>
    <scope>NUCLEOTIDE SEQUENCE [LARGE SCALE GENOMIC DNA]</scope>
</reference>
<protein>
    <submittedName>
        <fullName evidence="1">Calcium uniporter protein, mitochondrial</fullName>
    </submittedName>
</protein>
<dbReference type="OrthoDB" id="278338at2759"/>
<comment type="caution">
    <text evidence="1">The sequence shown here is derived from an EMBL/GenBank/DDBJ whole genome shotgun (WGS) entry which is preliminary data.</text>
</comment>